<dbReference type="PANTHER" id="PTHR46558:SF4">
    <property type="entry name" value="DNA-BIDING PHAGE PROTEIN"/>
    <property type="match status" value="1"/>
</dbReference>
<protein>
    <submittedName>
        <fullName evidence="3">Helix-turn-helix transcriptional regulator</fullName>
    </submittedName>
</protein>
<reference evidence="3" key="1">
    <citation type="submission" date="2023-05" db="EMBL/GenBank/DDBJ databases">
        <title>Complete genome sequence of Bacillus subtilis SRCM117797 isolated from Soybean paste.</title>
        <authorList>
            <person name="Abraha H.B."/>
            <person name="Kim K.-P."/>
            <person name="Ryu M.-S."/>
            <person name="Jeong D.-Y."/>
        </authorList>
    </citation>
    <scope>NUCLEOTIDE SEQUENCE</scope>
    <source>
        <strain evidence="3">SRCM117797</strain>
    </source>
</reference>
<dbReference type="RefSeq" id="WP_060399201.1">
    <property type="nucleotide sequence ID" value="NZ_CAJNPN010000001.1"/>
</dbReference>
<dbReference type="GO" id="GO:0003677">
    <property type="term" value="F:DNA binding"/>
    <property type="evidence" value="ECO:0007669"/>
    <property type="project" value="UniProtKB-KW"/>
</dbReference>
<dbReference type="CDD" id="cd00093">
    <property type="entry name" value="HTH_XRE"/>
    <property type="match status" value="1"/>
</dbReference>
<dbReference type="SUPFAM" id="SSF47413">
    <property type="entry name" value="lambda repressor-like DNA-binding domains"/>
    <property type="match status" value="1"/>
</dbReference>
<dbReference type="PANTHER" id="PTHR46558">
    <property type="entry name" value="TRACRIPTIONAL REGULATORY PROTEIN-RELATED-RELATED"/>
    <property type="match status" value="1"/>
</dbReference>
<evidence type="ECO:0000313" key="4">
    <source>
        <dbReference type="Proteomes" id="UP001229422"/>
    </source>
</evidence>
<dbReference type="InterPro" id="IPR001387">
    <property type="entry name" value="Cro/C1-type_HTH"/>
</dbReference>
<dbReference type="SMART" id="SM00530">
    <property type="entry name" value="HTH_XRE"/>
    <property type="match status" value="1"/>
</dbReference>
<accession>A0AAQ3ESI9</accession>
<evidence type="ECO:0000259" key="2">
    <source>
        <dbReference type="PROSITE" id="PS50943"/>
    </source>
</evidence>
<dbReference type="InterPro" id="IPR010982">
    <property type="entry name" value="Lambda_DNA-bd_dom_sf"/>
</dbReference>
<dbReference type="Proteomes" id="UP001229422">
    <property type="component" value="Chromosome"/>
</dbReference>
<gene>
    <name evidence="3" type="ORF">QL281_04890</name>
</gene>
<name>A0AAQ3ESI9_BACIU</name>
<evidence type="ECO:0000256" key="1">
    <source>
        <dbReference type="ARBA" id="ARBA00023125"/>
    </source>
</evidence>
<dbReference type="EMBL" id="CP125292">
    <property type="protein sequence ID" value="WHM22417.1"/>
    <property type="molecule type" value="Genomic_DNA"/>
</dbReference>
<dbReference type="AlphaFoldDB" id="A0AAQ3ESI9"/>
<organism evidence="3 4">
    <name type="scientific">Bacillus subtilis</name>
    <dbReference type="NCBI Taxonomy" id="1423"/>
    <lineage>
        <taxon>Bacteria</taxon>
        <taxon>Bacillati</taxon>
        <taxon>Bacillota</taxon>
        <taxon>Bacilli</taxon>
        <taxon>Bacillales</taxon>
        <taxon>Bacillaceae</taxon>
        <taxon>Bacillus</taxon>
    </lineage>
</organism>
<dbReference type="Gene3D" id="1.10.260.40">
    <property type="entry name" value="lambda repressor-like DNA-binding domains"/>
    <property type="match status" value="1"/>
</dbReference>
<evidence type="ECO:0000313" key="3">
    <source>
        <dbReference type="EMBL" id="WHM22417.1"/>
    </source>
</evidence>
<keyword evidence="1" id="KW-0238">DNA-binding</keyword>
<sequence length="90" mass="10097">MLDGKKLGALIKNKRKEKHLKQTEMAKALGLSRTYLSDIENGRYLPSTKTLSRIAIFINLDLNVLKMTEIQVVEEGGYDRAASTCRSQAL</sequence>
<dbReference type="GeneID" id="76979245"/>
<dbReference type="PROSITE" id="PS50943">
    <property type="entry name" value="HTH_CROC1"/>
    <property type="match status" value="1"/>
</dbReference>
<feature type="domain" description="HTH cro/C1-type" evidence="2">
    <location>
        <begin position="11"/>
        <end position="65"/>
    </location>
</feature>
<proteinExistence type="predicted"/>
<dbReference type="Pfam" id="PF01381">
    <property type="entry name" value="HTH_3"/>
    <property type="match status" value="1"/>
</dbReference>